<keyword evidence="1" id="KW-0732">Signal</keyword>
<reference evidence="3" key="1">
    <citation type="submission" date="2019-10" db="EMBL/GenBank/DDBJ databases">
        <authorList>
            <person name="Nor Muhammad N."/>
        </authorList>
    </citation>
    <scope>NUCLEOTIDE SEQUENCE</scope>
</reference>
<dbReference type="Pfam" id="PF00149">
    <property type="entry name" value="Metallophos"/>
    <property type="match status" value="1"/>
</dbReference>
<name>A0A5K1JZE9_9APHY</name>
<evidence type="ECO:0000259" key="2">
    <source>
        <dbReference type="Pfam" id="PF00149"/>
    </source>
</evidence>
<feature type="domain" description="Calcineurin-like phosphoesterase" evidence="2">
    <location>
        <begin position="57"/>
        <end position="149"/>
    </location>
</feature>
<dbReference type="GO" id="GO:0016787">
    <property type="term" value="F:hydrolase activity"/>
    <property type="evidence" value="ECO:0007669"/>
    <property type="project" value="InterPro"/>
</dbReference>
<dbReference type="SUPFAM" id="SSF56300">
    <property type="entry name" value="Metallo-dependent phosphatases"/>
    <property type="match status" value="1"/>
</dbReference>
<organism evidence="3">
    <name type="scientific">Ganoderma boninense</name>
    <dbReference type="NCBI Taxonomy" id="34458"/>
    <lineage>
        <taxon>Eukaryota</taxon>
        <taxon>Fungi</taxon>
        <taxon>Dikarya</taxon>
        <taxon>Basidiomycota</taxon>
        <taxon>Agaricomycotina</taxon>
        <taxon>Agaricomycetes</taxon>
        <taxon>Polyporales</taxon>
        <taxon>Polyporaceae</taxon>
        <taxon>Ganoderma</taxon>
    </lineage>
</organism>
<dbReference type="AlphaFoldDB" id="A0A5K1JZE9"/>
<dbReference type="Gene3D" id="3.60.21.10">
    <property type="match status" value="1"/>
</dbReference>
<evidence type="ECO:0000256" key="1">
    <source>
        <dbReference type="SAM" id="SignalP"/>
    </source>
</evidence>
<feature type="signal peptide" evidence="1">
    <location>
        <begin position="1"/>
        <end position="18"/>
    </location>
</feature>
<protein>
    <recommendedName>
        <fullName evidence="2">Calcineurin-like phosphoesterase domain-containing protein</fullName>
    </recommendedName>
</protein>
<gene>
    <name evidence="3" type="primary">I1RP25</name>
</gene>
<dbReference type="InterPro" id="IPR004843">
    <property type="entry name" value="Calcineurin-like_PHP"/>
</dbReference>
<dbReference type="PANTHER" id="PTHR11575:SF22">
    <property type="entry name" value="ADL392WP"/>
    <property type="match status" value="1"/>
</dbReference>
<dbReference type="EMBL" id="LR726729">
    <property type="protein sequence ID" value="VWO98108.1"/>
    <property type="molecule type" value="Genomic_DNA"/>
</dbReference>
<dbReference type="InterPro" id="IPR029052">
    <property type="entry name" value="Metallo-depent_PP-like"/>
</dbReference>
<sequence length="189" mass="20967">MQLASLLALSLAALAVHACPGEEHGHGHDHVHAHERRAYPKEPLTPPSSPLVWGDVNVIHTTDSHGWLLGHQKTSFPEPNYSGDLGDFSSFVTHMKQLALEKDVDLLLVDSGDLTTTNRYMFDLPYDIMAIGNHELYVYANTYDMYTNFAPSLNGRYLSSNVNITVTDARGNNVSVPVGDRFAKFTTRK</sequence>
<feature type="chain" id="PRO_5023817367" description="Calcineurin-like phosphoesterase domain-containing protein" evidence="1">
    <location>
        <begin position="19"/>
        <end position="189"/>
    </location>
</feature>
<evidence type="ECO:0000313" key="3">
    <source>
        <dbReference type="EMBL" id="VWO98108.1"/>
    </source>
</evidence>
<accession>A0A5K1JZE9</accession>
<dbReference type="InterPro" id="IPR006179">
    <property type="entry name" value="5_nucleotidase/apyrase"/>
</dbReference>
<proteinExistence type="predicted"/>
<dbReference type="GO" id="GO:0005829">
    <property type="term" value="C:cytosol"/>
    <property type="evidence" value="ECO:0007669"/>
    <property type="project" value="TreeGrafter"/>
</dbReference>
<dbReference type="GO" id="GO:0009166">
    <property type="term" value="P:nucleotide catabolic process"/>
    <property type="evidence" value="ECO:0007669"/>
    <property type="project" value="InterPro"/>
</dbReference>
<dbReference type="PANTHER" id="PTHR11575">
    <property type="entry name" value="5'-NUCLEOTIDASE-RELATED"/>
    <property type="match status" value="1"/>
</dbReference>